<evidence type="ECO:0000313" key="3">
    <source>
        <dbReference type="Proteomes" id="UP001442494"/>
    </source>
</evidence>
<name>A0ABV0JJD1_9CYAN</name>
<proteinExistence type="predicted"/>
<keyword evidence="1" id="KW-1133">Transmembrane helix</keyword>
<gene>
    <name evidence="2" type="ORF">NDI37_02705</name>
</gene>
<keyword evidence="1" id="KW-0812">Transmembrane</keyword>
<dbReference type="Proteomes" id="UP001442494">
    <property type="component" value="Unassembled WGS sequence"/>
</dbReference>
<evidence type="ECO:0000256" key="1">
    <source>
        <dbReference type="SAM" id="Phobius"/>
    </source>
</evidence>
<keyword evidence="1" id="KW-0472">Membrane</keyword>
<reference evidence="2 3" key="1">
    <citation type="submission" date="2022-04" db="EMBL/GenBank/DDBJ databases">
        <title>Positive selection, recombination, and allopatry shape intraspecific diversity of widespread and dominant cyanobacteria.</title>
        <authorList>
            <person name="Wei J."/>
            <person name="Shu W."/>
            <person name="Hu C."/>
        </authorList>
    </citation>
    <scope>NUCLEOTIDE SEQUENCE [LARGE SCALE GENOMIC DNA]</scope>
    <source>
        <strain evidence="2 3">GB2-A5</strain>
    </source>
</reference>
<sequence length="422" mass="48331">MQIEENQQAFWNNFPPQLQGILASAEEAIFTDPDYLELLTLAGETEAFYTFSDRVDGYPVKGFYYPVRFSDNYGLLFNSQIDDRDYLQSFKCFPTLRKLAADKQGNIGKTWIISGVLPRNSDTPLEILAQEAYQAAMFGKWQKVKKGNFLGATVFEIWQPPHSWDIEENHHAIIIFYPDVAAESEAAKYYEDWMKLFSYRNKIIWAYCESQKLRQGLQNSFVHIFQAGEILKQIPLKKLQVILGENIKILSQYASDLNHLEIQLHTIETNQKNYQEHLDHIIQKASKYGETDLLFLENFNKTVKQKYQLQIQQDIDSFSPALRVLEDVINTIRGIVEIEQAKRDRNLENIVAATGVGVGVASVAASAASALIKDITQPYPNQINNQQNIALPLANLIIVMLFSIGLGCLISGYTWKLLRYRR</sequence>
<feature type="transmembrane region" description="Helical" evidence="1">
    <location>
        <begin position="392"/>
        <end position="415"/>
    </location>
</feature>
<keyword evidence="3" id="KW-1185">Reference proteome</keyword>
<comment type="caution">
    <text evidence="2">The sequence shown here is derived from an EMBL/GenBank/DDBJ whole genome shotgun (WGS) entry which is preliminary data.</text>
</comment>
<dbReference type="RefSeq" id="WP_190420553.1">
    <property type="nucleotide sequence ID" value="NZ_JAMPKK010000003.1"/>
</dbReference>
<dbReference type="EMBL" id="JAMPKK010000003">
    <property type="protein sequence ID" value="MEP0863375.1"/>
    <property type="molecule type" value="Genomic_DNA"/>
</dbReference>
<organism evidence="2 3">
    <name type="scientific">Funiculus sociatus GB2-A5</name>
    <dbReference type="NCBI Taxonomy" id="2933946"/>
    <lineage>
        <taxon>Bacteria</taxon>
        <taxon>Bacillati</taxon>
        <taxon>Cyanobacteriota</taxon>
        <taxon>Cyanophyceae</taxon>
        <taxon>Coleofasciculales</taxon>
        <taxon>Coleofasciculaceae</taxon>
        <taxon>Funiculus</taxon>
    </lineage>
</organism>
<protein>
    <submittedName>
        <fullName evidence="2">Uncharacterized protein</fullName>
    </submittedName>
</protein>
<evidence type="ECO:0000313" key="2">
    <source>
        <dbReference type="EMBL" id="MEP0863375.1"/>
    </source>
</evidence>
<accession>A0ABV0JJD1</accession>
<feature type="transmembrane region" description="Helical" evidence="1">
    <location>
        <begin position="350"/>
        <end position="372"/>
    </location>
</feature>